<keyword evidence="3 7" id="KW-0813">Transport</keyword>
<dbReference type="NCBIfam" id="TIGR00861">
    <property type="entry name" value="MIP"/>
    <property type="match status" value="1"/>
</dbReference>
<feature type="transmembrane region" description="Helical" evidence="8">
    <location>
        <begin position="205"/>
        <end position="225"/>
    </location>
</feature>
<dbReference type="Pfam" id="PF00230">
    <property type="entry name" value="MIP"/>
    <property type="match status" value="1"/>
</dbReference>
<organism evidence="9 10">
    <name type="scientific">Leishmania donovani</name>
    <dbReference type="NCBI Taxonomy" id="5661"/>
    <lineage>
        <taxon>Eukaryota</taxon>
        <taxon>Discoba</taxon>
        <taxon>Euglenozoa</taxon>
        <taxon>Kinetoplastea</taxon>
        <taxon>Metakinetoplastina</taxon>
        <taxon>Trypanosomatida</taxon>
        <taxon>Trypanosomatidae</taxon>
        <taxon>Leishmaniinae</taxon>
        <taxon>Leishmania</taxon>
    </lineage>
</organism>
<dbReference type="PROSITE" id="PS00221">
    <property type="entry name" value="MIP"/>
    <property type="match status" value="1"/>
</dbReference>
<dbReference type="PANTHER" id="PTHR43829">
    <property type="entry name" value="AQUAPORIN OR AQUAGLYCEROPORIN RELATED"/>
    <property type="match status" value="1"/>
</dbReference>
<keyword evidence="10" id="KW-1185">Reference proteome</keyword>
<accession>A0A3Q8IEL5</accession>
<evidence type="ECO:0000256" key="4">
    <source>
        <dbReference type="ARBA" id="ARBA00022692"/>
    </source>
</evidence>
<protein>
    <submittedName>
        <fullName evidence="9">Aquaglyceroporin 1</fullName>
    </submittedName>
</protein>
<evidence type="ECO:0000313" key="9">
    <source>
        <dbReference type="EMBL" id="AYU81180.1"/>
    </source>
</evidence>
<dbReference type="EMBL" id="CP029530">
    <property type="protein sequence ID" value="AYU81180.1"/>
    <property type="molecule type" value="Genomic_DNA"/>
</dbReference>
<evidence type="ECO:0000256" key="6">
    <source>
        <dbReference type="ARBA" id="ARBA00023136"/>
    </source>
</evidence>
<dbReference type="Proteomes" id="UP000274082">
    <property type="component" value="Chromosome 31"/>
</dbReference>
<dbReference type="GO" id="GO:0015250">
    <property type="term" value="F:water channel activity"/>
    <property type="evidence" value="ECO:0007669"/>
    <property type="project" value="TreeGrafter"/>
</dbReference>
<dbReference type="PANTHER" id="PTHR43829:SF9">
    <property type="entry name" value="AQUAPORIN-9"/>
    <property type="match status" value="1"/>
</dbReference>
<dbReference type="PRINTS" id="PR02019">
    <property type="entry name" value="AQUAPORIN7"/>
</dbReference>
<sequence>MNSPTSTPPACYDAEVQLYMDKEDPEGVPIQNQMHEEEQGQLEGKRNFTSQNRWPLYKYRWWLREYVAEFFGTFFLVTFGTGVIATTVFHAGNAASYQSNSSYMAITFGWGFGLTIGLFLSMAVSGGHLNPAVTLANCVFGAFPWIKLPGYFLAQFLGGLVGAANTYGLFKSHFDDAQKALLPNETMASKYSGIFATYPNVANTYAVWSEVFNTMALMMGILAITDPRMTPAVNYKPVAIGLLLFVIGITTGINSSYGLNPARDLSPRILSAMLWGSEPFTLYSYYFWIPLVAPFVGALLGMFLYVFFIIPPNF</sequence>
<comment type="similarity">
    <text evidence="2 7">Belongs to the MIP/aquaporin (TC 1.A.8) family.</text>
</comment>
<keyword evidence="5 8" id="KW-1133">Transmembrane helix</keyword>
<dbReference type="GO" id="GO:0005886">
    <property type="term" value="C:plasma membrane"/>
    <property type="evidence" value="ECO:0007669"/>
    <property type="project" value="TreeGrafter"/>
</dbReference>
<feature type="transmembrane region" description="Helical" evidence="8">
    <location>
        <begin position="237"/>
        <end position="257"/>
    </location>
</feature>
<feature type="transmembrane region" description="Helical" evidence="8">
    <location>
        <begin position="70"/>
        <end position="91"/>
    </location>
</feature>
<dbReference type="VEuPathDB" id="TriTrypDB:LdCL_310005100"/>
<evidence type="ECO:0000256" key="7">
    <source>
        <dbReference type="RuleBase" id="RU000477"/>
    </source>
</evidence>
<dbReference type="InterPro" id="IPR000425">
    <property type="entry name" value="MIP"/>
</dbReference>
<dbReference type="AlphaFoldDB" id="A0A3Q8IEL5"/>
<evidence type="ECO:0000256" key="5">
    <source>
        <dbReference type="ARBA" id="ARBA00022989"/>
    </source>
</evidence>
<name>A0A3Q8IEL5_LEIDO</name>
<comment type="subcellular location">
    <subcellularLocation>
        <location evidence="1">Membrane</location>
        <topology evidence="1">Multi-pass membrane protein</topology>
    </subcellularLocation>
</comment>
<dbReference type="InterPro" id="IPR050363">
    <property type="entry name" value="MIP/Aquaporin"/>
</dbReference>
<evidence type="ECO:0000256" key="1">
    <source>
        <dbReference type="ARBA" id="ARBA00004141"/>
    </source>
</evidence>
<dbReference type="CDD" id="cd00333">
    <property type="entry name" value="MIP"/>
    <property type="match status" value="1"/>
</dbReference>
<reference evidence="9 10" key="1">
    <citation type="journal article" date="2018" name="Sci. Rep.">
        <title>A complete Leishmania donovani reference genome identifies novel genetic variations associated with virulence.</title>
        <authorList>
            <person name="Lypaczewski P."/>
            <person name="Hoshizaki J."/>
            <person name="Zhang W.-W."/>
            <person name="McCall L.-I."/>
            <person name="Torcivia-Rodriguez J."/>
            <person name="Simonyan V."/>
            <person name="Kaur A."/>
            <person name="Dewar K."/>
            <person name="Matlashewski G."/>
        </authorList>
    </citation>
    <scope>NUCLEOTIDE SEQUENCE [LARGE SCALE GENOMIC DNA]</scope>
    <source>
        <strain evidence="9 10">LdCL</strain>
    </source>
</reference>
<dbReference type="PRINTS" id="PR00783">
    <property type="entry name" value="MINTRINSICP"/>
</dbReference>
<feature type="transmembrane region" description="Helical" evidence="8">
    <location>
        <begin position="285"/>
        <end position="310"/>
    </location>
</feature>
<dbReference type="GO" id="GO:0015254">
    <property type="term" value="F:glycerol channel activity"/>
    <property type="evidence" value="ECO:0007669"/>
    <property type="project" value="TreeGrafter"/>
</dbReference>
<proteinExistence type="inferred from homology"/>
<evidence type="ECO:0000256" key="8">
    <source>
        <dbReference type="SAM" id="Phobius"/>
    </source>
</evidence>
<dbReference type="Gene3D" id="1.20.1080.10">
    <property type="entry name" value="Glycerol uptake facilitator protein"/>
    <property type="match status" value="1"/>
</dbReference>
<dbReference type="SUPFAM" id="SSF81338">
    <property type="entry name" value="Aquaporin-like"/>
    <property type="match status" value="1"/>
</dbReference>
<evidence type="ECO:0000313" key="10">
    <source>
        <dbReference type="Proteomes" id="UP000274082"/>
    </source>
</evidence>
<evidence type="ECO:0000256" key="2">
    <source>
        <dbReference type="ARBA" id="ARBA00006175"/>
    </source>
</evidence>
<dbReference type="InterPro" id="IPR023271">
    <property type="entry name" value="Aquaporin-like"/>
</dbReference>
<feature type="transmembrane region" description="Helical" evidence="8">
    <location>
        <begin position="103"/>
        <end position="123"/>
    </location>
</feature>
<dbReference type="VEuPathDB" id="TriTrypDB:LdBPK_310030.1"/>
<dbReference type="VEuPathDB" id="TriTrypDB:LDHU3_31.0040"/>
<keyword evidence="4 7" id="KW-0812">Transmembrane</keyword>
<dbReference type="SMR" id="A0A3Q8IEL5"/>
<dbReference type="OrthoDB" id="3222at2759"/>
<dbReference type="InterPro" id="IPR022357">
    <property type="entry name" value="MIP_CS"/>
</dbReference>
<gene>
    <name evidence="9" type="ORF">LdCL_310005100</name>
</gene>
<keyword evidence="6 8" id="KW-0472">Membrane</keyword>
<evidence type="ECO:0000256" key="3">
    <source>
        <dbReference type="ARBA" id="ARBA00022448"/>
    </source>
</evidence>